<dbReference type="OrthoDB" id="9990906at2759"/>
<dbReference type="InterPro" id="IPR000276">
    <property type="entry name" value="GPCR_Rhodpsn"/>
</dbReference>
<keyword evidence="7" id="KW-0807">Transducer</keyword>
<comment type="subcellular location">
    <subcellularLocation>
        <location evidence="1">Membrane</location>
        <topology evidence="1">Multi-pass membrane protein</topology>
    </subcellularLocation>
</comment>
<feature type="compositionally biased region" description="Low complexity" evidence="8">
    <location>
        <begin position="348"/>
        <end position="359"/>
    </location>
</feature>
<evidence type="ECO:0000313" key="12">
    <source>
        <dbReference type="Proteomes" id="UP000828390"/>
    </source>
</evidence>
<keyword evidence="4" id="KW-0297">G-protein coupled receptor</keyword>
<dbReference type="PANTHER" id="PTHR24243:SF233">
    <property type="entry name" value="THYROTROPIN-RELEASING HORMONE RECEPTOR"/>
    <property type="match status" value="1"/>
</dbReference>
<feature type="transmembrane region" description="Helical" evidence="9">
    <location>
        <begin position="75"/>
        <end position="94"/>
    </location>
</feature>
<dbReference type="GO" id="GO:0005886">
    <property type="term" value="C:plasma membrane"/>
    <property type="evidence" value="ECO:0007669"/>
    <property type="project" value="TreeGrafter"/>
</dbReference>
<dbReference type="InterPro" id="IPR017452">
    <property type="entry name" value="GPCR_Rhodpsn_7TM"/>
</dbReference>
<feature type="region of interest" description="Disordered" evidence="8">
    <location>
        <begin position="348"/>
        <end position="377"/>
    </location>
</feature>
<keyword evidence="2 9" id="KW-0812">Transmembrane</keyword>
<dbReference type="Proteomes" id="UP000828390">
    <property type="component" value="Unassembled WGS sequence"/>
</dbReference>
<accession>A0A9D4QM73</accession>
<dbReference type="Gene3D" id="1.20.1070.10">
    <property type="entry name" value="Rhodopsin 7-helix transmembrane proteins"/>
    <property type="match status" value="1"/>
</dbReference>
<feature type="transmembrane region" description="Helical" evidence="9">
    <location>
        <begin position="156"/>
        <end position="176"/>
    </location>
</feature>
<feature type="transmembrane region" description="Helical" evidence="9">
    <location>
        <begin position="253"/>
        <end position="275"/>
    </location>
</feature>
<keyword evidence="5 9" id="KW-0472">Membrane</keyword>
<keyword evidence="6" id="KW-0675">Receptor</keyword>
<dbReference type="PROSITE" id="PS50262">
    <property type="entry name" value="G_PROTEIN_RECEP_F1_2"/>
    <property type="match status" value="1"/>
</dbReference>
<feature type="domain" description="G-protein coupled receptors family 1 profile" evidence="10">
    <location>
        <begin position="54"/>
        <end position="325"/>
    </location>
</feature>
<dbReference type="SUPFAM" id="SSF81321">
    <property type="entry name" value="Family A G protein-coupled receptor-like"/>
    <property type="match status" value="1"/>
</dbReference>
<sequence length="377" mass="43362">MPMENISGILNTSFPTPRDVTPHSTAHALNIAAPIAMTIDRIVTPVWYAISAIGNPITMKIWLSKRMRETNSSAIYIGAIAVVHYVFIWLHLLLELHLAWDIKTVNYPYVCEVFNVLYITPQYLAPLLILGFTTERYIAVCLPFKKETYCTVRRACILVLMLTVLSLVLGSVQAYIWTYNFERDLCFFRSGARPFYVVWTWISEMLIFAVVPLVVLMFNILVIREIRLLTRRASLRMHSDSCMLGASNKTSTVTLLAVSFYLICTLLPATIVYTMQSVIRAGDPSIRVEDWTSDPQWQLYLSYFTVRKIVEEICFSNYACYIFIYYITGSYFRKEVHKLLRCRKEPSRQSGASRSSRGQEQYTLVTTNGKHELTEPL</sequence>
<evidence type="ECO:0000313" key="11">
    <source>
        <dbReference type="EMBL" id="KAH3836278.1"/>
    </source>
</evidence>
<dbReference type="GO" id="GO:0004930">
    <property type="term" value="F:G protein-coupled receptor activity"/>
    <property type="evidence" value="ECO:0007669"/>
    <property type="project" value="UniProtKB-KW"/>
</dbReference>
<evidence type="ECO:0000256" key="6">
    <source>
        <dbReference type="ARBA" id="ARBA00023170"/>
    </source>
</evidence>
<proteinExistence type="predicted"/>
<evidence type="ECO:0000256" key="8">
    <source>
        <dbReference type="SAM" id="MobiDB-lite"/>
    </source>
</evidence>
<keyword evidence="12" id="KW-1185">Reference proteome</keyword>
<reference evidence="11" key="2">
    <citation type="submission" date="2020-11" db="EMBL/GenBank/DDBJ databases">
        <authorList>
            <person name="McCartney M.A."/>
            <person name="Auch B."/>
            <person name="Kono T."/>
            <person name="Mallez S."/>
            <person name="Becker A."/>
            <person name="Gohl D.M."/>
            <person name="Silverstein K.A.T."/>
            <person name="Koren S."/>
            <person name="Bechman K.B."/>
            <person name="Herman A."/>
            <person name="Abrahante J.E."/>
            <person name="Garbe J."/>
        </authorList>
    </citation>
    <scope>NUCLEOTIDE SEQUENCE</scope>
    <source>
        <strain evidence="11">Duluth1</strain>
        <tissue evidence="11">Whole animal</tissue>
    </source>
</reference>
<keyword evidence="3 9" id="KW-1133">Transmembrane helix</keyword>
<dbReference type="EMBL" id="JAIWYP010000004">
    <property type="protein sequence ID" value="KAH3836278.1"/>
    <property type="molecule type" value="Genomic_DNA"/>
</dbReference>
<evidence type="ECO:0000256" key="4">
    <source>
        <dbReference type="ARBA" id="ARBA00023040"/>
    </source>
</evidence>
<evidence type="ECO:0000256" key="9">
    <source>
        <dbReference type="SAM" id="Phobius"/>
    </source>
</evidence>
<evidence type="ECO:0000256" key="7">
    <source>
        <dbReference type="ARBA" id="ARBA00023224"/>
    </source>
</evidence>
<protein>
    <recommendedName>
        <fullName evidence="10">G-protein coupled receptors family 1 profile domain-containing protein</fullName>
    </recommendedName>
</protein>
<evidence type="ECO:0000259" key="10">
    <source>
        <dbReference type="PROSITE" id="PS50262"/>
    </source>
</evidence>
<dbReference type="Pfam" id="PF00001">
    <property type="entry name" value="7tm_1"/>
    <property type="match status" value="1"/>
</dbReference>
<evidence type="ECO:0000256" key="5">
    <source>
        <dbReference type="ARBA" id="ARBA00023136"/>
    </source>
</evidence>
<feature type="transmembrane region" description="Helical" evidence="9">
    <location>
        <begin position="196"/>
        <end position="222"/>
    </location>
</feature>
<dbReference type="PANTHER" id="PTHR24243">
    <property type="entry name" value="G-PROTEIN COUPLED RECEPTOR"/>
    <property type="match status" value="1"/>
</dbReference>
<organism evidence="11 12">
    <name type="scientific">Dreissena polymorpha</name>
    <name type="common">Zebra mussel</name>
    <name type="synonym">Mytilus polymorpha</name>
    <dbReference type="NCBI Taxonomy" id="45954"/>
    <lineage>
        <taxon>Eukaryota</taxon>
        <taxon>Metazoa</taxon>
        <taxon>Spiralia</taxon>
        <taxon>Lophotrochozoa</taxon>
        <taxon>Mollusca</taxon>
        <taxon>Bivalvia</taxon>
        <taxon>Autobranchia</taxon>
        <taxon>Heteroconchia</taxon>
        <taxon>Euheterodonta</taxon>
        <taxon>Imparidentia</taxon>
        <taxon>Neoheterodontei</taxon>
        <taxon>Myida</taxon>
        <taxon>Dreissenoidea</taxon>
        <taxon>Dreissenidae</taxon>
        <taxon>Dreissena</taxon>
    </lineage>
</organism>
<gene>
    <name evidence="11" type="ORF">DPMN_109648</name>
</gene>
<dbReference type="AlphaFoldDB" id="A0A9D4QM73"/>
<feature type="transmembrane region" description="Helical" evidence="9">
    <location>
        <begin position="46"/>
        <end position="63"/>
    </location>
</feature>
<name>A0A9D4QM73_DREPO</name>
<evidence type="ECO:0000256" key="1">
    <source>
        <dbReference type="ARBA" id="ARBA00004141"/>
    </source>
</evidence>
<reference evidence="11" key="1">
    <citation type="journal article" date="2019" name="bioRxiv">
        <title>The Genome of the Zebra Mussel, Dreissena polymorpha: A Resource for Invasive Species Research.</title>
        <authorList>
            <person name="McCartney M.A."/>
            <person name="Auch B."/>
            <person name="Kono T."/>
            <person name="Mallez S."/>
            <person name="Zhang Y."/>
            <person name="Obille A."/>
            <person name="Becker A."/>
            <person name="Abrahante J.E."/>
            <person name="Garbe J."/>
            <person name="Badalamenti J.P."/>
            <person name="Herman A."/>
            <person name="Mangelson H."/>
            <person name="Liachko I."/>
            <person name="Sullivan S."/>
            <person name="Sone E.D."/>
            <person name="Koren S."/>
            <person name="Silverstein K.A.T."/>
            <person name="Beckman K.B."/>
            <person name="Gohl D.M."/>
        </authorList>
    </citation>
    <scope>NUCLEOTIDE SEQUENCE</scope>
    <source>
        <strain evidence="11">Duluth1</strain>
        <tissue evidence="11">Whole animal</tissue>
    </source>
</reference>
<evidence type="ECO:0000256" key="2">
    <source>
        <dbReference type="ARBA" id="ARBA00022692"/>
    </source>
</evidence>
<evidence type="ECO:0000256" key="3">
    <source>
        <dbReference type="ARBA" id="ARBA00022989"/>
    </source>
</evidence>
<comment type="caution">
    <text evidence="11">The sequence shown here is derived from an EMBL/GenBank/DDBJ whole genome shotgun (WGS) entry which is preliminary data.</text>
</comment>